<dbReference type="EMBL" id="JASBWU010000006">
    <property type="protein sequence ID" value="KAJ9120874.1"/>
    <property type="molecule type" value="Genomic_DNA"/>
</dbReference>
<evidence type="ECO:0000313" key="1">
    <source>
        <dbReference type="EMBL" id="KAJ9120874.1"/>
    </source>
</evidence>
<keyword evidence="2" id="KW-1185">Reference proteome</keyword>
<dbReference type="Proteomes" id="UP001243375">
    <property type="component" value="Unassembled WGS sequence"/>
</dbReference>
<proteinExistence type="predicted"/>
<organism evidence="1 2">
    <name type="scientific">Naganishia vaughanmartiniae</name>
    <dbReference type="NCBI Taxonomy" id="1424756"/>
    <lineage>
        <taxon>Eukaryota</taxon>
        <taxon>Fungi</taxon>
        <taxon>Dikarya</taxon>
        <taxon>Basidiomycota</taxon>
        <taxon>Agaricomycotina</taxon>
        <taxon>Tremellomycetes</taxon>
        <taxon>Filobasidiales</taxon>
        <taxon>Filobasidiaceae</taxon>
        <taxon>Naganishia</taxon>
    </lineage>
</organism>
<evidence type="ECO:0000313" key="2">
    <source>
        <dbReference type="Proteomes" id="UP001243375"/>
    </source>
</evidence>
<reference evidence="1" key="1">
    <citation type="submission" date="2023-04" db="EMBL/GenBank/DDBJ databases">
        <title>Draft Genome sequencing of Naganishia species isolated from polar environments using Oxford Nanopore Technology.</title>
        <authorList>
            <person name="Leo P."/>
            <person name="Venkateswaran K."/>
        </authorList>
    </citation>
    <scope>NUCLEOTIDE SEQUENCE</scope>
    <source>
        <strain evidence="1">MNA-CCFEE 5425</strain>
    </source>
</reference>
<sequence length="897" mass="97929">MQSSYMDQQPYSQQAFYQDSTGQSNQFKEQPRVFYLQPTNASQYQFTDVSDPFQSHQSQAQMFTYTLGPQQQTLLSPLSYVDSGMMDTQTVFSSSSNGMDGCFTPPSSAELPMIGSNGMFPMSAPLMTISPSSLQHFPHEFHQSPITSASEISPYINPQFQQEMDASTVKKRRLSEGIEEHGLANALTLAKPQEDAQCMRGVTAKKMRKGSNEESILVGYVDDASNSHSDTTTATTSSKASEGSISDGQCNLSLPLLRHLAAGSKKKNPPPGGFKPWNTSPASSHLPSGSECINPVTGEVSLPNLENLTKEEIRKVKNRASAQRSRTRKSEQTYELRMENAKLLERMELVKQALKQARPDLCESLALDKPEPTLLSYDNGLAGRCDGMFNEDEERAHMQMLIQGLRTQLDSERNQRVAAEQKVSRLQRELDSGSPILVKSSSSPIVTASPNDCPISPKLTLDQVAERENAMRVVRMAGDLDDADMDDETLCSVPTSPIFNKSGCATKSAQSVTQTESGRQVASSGAVMVKREEQEEGSLEALSMRDEKGALMFVSSSRPLPAFRVRSDSCPSPMQVMLVAMALFALPTANRSCQTASCPPLSSLEVKTPSNVEPTGILHSIQQSIIPSSTSKQNVTVTLLKPLTAAEDLVSSHKKAQSLQEAKSETELNQAFQHWLGESGAEAHEDHSTAPRGWIVVNADYADARGLDSFTGSADFWQQSESELLKTHPSMFTIMSQHDPIVNGPIPVDGAFPALFKLESGPWHKGPSPTLGPLIVEDPFADIDSASDLEDLYHHTRASSAFDDHSSTFMSSRRTSIHSHWHSDNMTMSRSASALPSTNATSSFEKSTAIKFAKIDVDVEIQTSVVFKTAHSKSDSPSLLDRTEAARLLTSGASYPQ</sequence>
<name>A0ACC2XBV8_9TREE</name>
<accession>A0ACC2XBV8</accession>
<gene>
    <name evidence="1" type="ORF">QFC22_002809</name>
</gene>
<protein>
    <submittedName>
        <fullName evidence="1">Uncharacterized protein</fullName>
    </submittedName>
</protein>
<comment type="caution">
    <text evidence="1">The sequence shown here is derived from an EMBL/GenBank/DDBJ whole genome shotgun (WGS) entry which is preliminary data.</text>
</comment>